<feature type="compositionally biased region" description="Polar residues" evidence="1">
    <location>
        <begin position="96"/>
        <end position="108"/>
    </location>
</feature>
<proteinExistence type="predicted"/>
<keyword evidence="2" id="KW-0472">Membrane</keyword>
<dbReference type="InterPro" id="IPR012337">
    <property type="entry name" value="RNaseH-like_sf"/>
</dbReference>
<dbReference type="InterPro" id="IPR055298">
    <property type="entry name" value="AtLOH3-like"/>
</dbReference>
<dbReference type="SMART" id="SM00597">
    <property type="entry name" value="ZnF_TTF"/>
    <property type="match status" value="1"/>
</dbReference>
<protein>
    <recommendedName>
        <fullName evidence="3">TTF-type domain-containing protein</fullName>
    </recommendedName>
</protein>
<dbReference type="Proteomes" id="UP000826656">
    <property type="component" value="Unassembled WGS sequence"/>
</dbReference>
<dbReference type="InterPro" id="IPR056280">
    <property type="entry name" value="AIPP2-like_SPOC"/>
</dbReference>
<dbReference type="Pfam" id="PF23121">
    <property type="entry name" value="SPOC_AIPP2"/>
    <property type="match status" value="1"/>
</dbReference>
<feature type="domain" description="TTF-type" evidence="3">
    <location>
        <begin position="467"/>
        <end position="562"/>
    </location>
</feature>
<keyword evidence="2" id="KW-0812">Transmembrane</keyword>
<evidence type="ECO:0000313" key="5">
    <source>
        <dbReference type="Proteomes" id="UP000826656"/>
    </source>
</evidence>
<evidence type="ECO:0000259" key="3">
    <source>
        <dbReference type="SMART" id="SM00597"/>
    </source>
</evidence>
<feature type="transmembrane region" description="Helical" evidence="2">
    <location>
        <begin position="339"/>
        <end position="366"/>
    </location>
</feature>
<reference evidence="4 5" key="1">
    <citation type="journal article" date="2021" name="bioRxiv">
        <title>Chromosome-scale and haplotype-resolved genome assembly of a tetraploid potato cultivar.</title>
        <authorList>
            <person name="Sun H."/>
            <person name="Jiao W.-B."/>
            <person name="Krause K."/>
            <person name="Campoy J.A."/>
            <person name="Goel M."/>
            <person name="Folz-Donahue K."/>
            <person name="Kukat C."/>
            <person name="Huettel B."/>
            <person name="Schneeberger K."/>
        </authorList>
    </citation>
    <scope>NUCLEOTIDE SEQUENCE [LARGE SCALE GENOMIC DNA]</scope>
    <source>
        <strain evidence="4">SolTubOtavaFocal</strain>
        <tissue evidence="4">Leaves</tissue>
    </source>
</reference>
<dbReference type="InterPro" id="IPR006580">
    <property type="entry name" value="Znf_TTF"/>
</dbReference>
<dbReference type="EMBL" id="JAIVGD010000005">
    <property type="protein sequence ID" value="KAH0773939.1"/>
    <property type="molecule type" value="Genomic_DNA"/>
</dbReference>
<gene>
    <name evidence="4" type="ORF">KY290_011076</name>
</gene>
<accession>A0ABQ7W1P4</accession>
<feature type="transmembrane region" description="Helical" evidence="2">
    <location>
        <begin position="373"/>
        <end position="401"/>
    </location>
</feature>
<feature type="region of interest" description="Disordered" evidence="1">
    <location>
        <begin position="94"/>
        <end position="125"/>
    </location>
</feature>
<evidence type="ECO:0000256" key="2">
    <source>
        <dbReference type="SAM" id="Phobius"/>
    </source>
</evidence>
<keyword evidence="5" id="KW-1185">Reference proteome</keyword>
<keyword evidence="2" id="KW-1133">Transmembrane helix</keyword>
<organism evidence="4 5">
    <name type="scientific">Solanum tuberosum</name>
    <name type="common">Potato</name>
    <dbReference type="NCBI Taxonomy" id="4113"/>
    <lineage>
        <taxon>Eukaryota</taxon>
        <taxon>Viridiplantae</taxon>
        <taxon>Streptophyta</taxon>
        <taxon>Embryophyta</taxon>
        <taxon>Tracheophyta</taxon>
        <taxon>Spermatophyta</taxon>
        <taxon>Magnoliopsida</taxon>
        <taxon>eudicotyledons</taxon>
        <taxon>Gunneridae</taxon>
        <taxon>Pentapetalae</taxon>
        <taxon>asterids</taxon>
        <taxon>lamiids</taxon>
        <taxon>Solanales</taxon>
        <taxon>Solanaceae</taxon>
        <taxon>Solanoideae</taxon>
        <taxon>Solaneae</taxon>
        <taxon>Solanum</taxon>
    </lineage>
</organism>
<dbReference type="InterPro" id="IPR025398">
    <property type="entry name" value="DUF4371"/>
</dbReference>
<sequence>MGYWEDAPVDWCCEECDIRKGVIFSPRGLENERFKEFKLHASTKICQSTVQPKKHNKFPRRQHINWEKEVRTGKTRYLPVEEALGLSSRIKKYGSPPTNTVPSRVVSTKSRKFSKPKGPGASTILEHRTPNAMNESRMMNSPMTNPCDSALVPSWKGSVDILGALELAPGIFNCCIQAHPPCRVRRKVYELSGLFPDTLKLELVPRGDIWPSLFDNHCPGKEDIGLYFFGSERKRSGRYIDLVEFMHNKDLVMRTFINDVELFILASTTLCSDSQRWNNEHFLWGLFYRMRQDTDKCAEGGSNKVIDMEIDMNIHQRRSSAALGVQEFALQHVRIFSHFIFFIVLLPCSGCCWLLLVTTGCCWLLLVTTGCSLSLLLAAFVGLVIIEILKSIAAIVSFISINNYFVPSHSSQEFDLSTLKFDPGERTPILNYHPNHRDVIRRAYLVNGPCQPRLEVHEYPQTNISGAMRRFNHEWFDDVYHDWLEYSVSKDAAYCLYCYLFKDHNINQGRGEVFSCTGFKNWNKKSGLDKHIGLQNSPHNRSKKKCQDLLRQQQSIQSAFERQSNQIKHGYYIRLSVSVDVVRLLITQGLAFRGHDESKSSLSRGNFLQILSWYAKRCDKIRDYVLEHAPQNDQMTSPIIQKDIVTACKIETVKAILEELNGDYFALLVDESFDISRKEQMAIVLRYVDRMGFVMVRLIDIIHIQDTSALSLKETIINLLAQHSLSPSRVRGQCYDGASNMQGEVNGLKMLIRQESRSAHSIHCFAHQLQLTLVGVSKNVWMIYEILIQDALDMGELTTGRGLNQQLGLSRACDTRWGSHYKSFNNFILMFGSIVEVLESLALDARSMDERAKAMGHLESCQTFEVAFMLHLMRDVLAITNELNKCLQRKEQDVANAMLLVEVAKKRLQVLMDDEWNSLIAKVSIFCTKHEILIPNFEEPYVSSLRSRRRLAHYTVLHHYRVEVFCNIIDWQLQELNGRFNEVSTDLLHGIACLNPINSFSSFDSKKIMRMAELYPDDFDEFNMDTLENQLASYIVDVRDVDERFSDLNGLCDLSKRLV</sequence>
<evidence type="ECO:0000256" key="1">
    <source>
        <dbReference type="SAM" id="MobiDB-lite"/>
    </source>
</evidence>
<dbReference type="SUPFAM" id="SSF53098">
    <property type="entry name" value="Ribonuclease H-like"/>
    <property type="match status" value="1"/>
</dbReference>
<dbReference type="Pfam" id="PF14291">
    <property type="entry name" value="DUF4371"/>
    <property type="match status" value="1"/>
</dbReference>
<evidence type="ECO:0000313" key="4">
    <source>
        <dbReference type="EMBL" id="KAH0773939.1"/>
    </source>
</evidence>
<dbReference type="PANTHER" id="PTHR11697">
    <property type="entry name" value="GENERAL TRANSCRIPTION FACTOR 2-RELATED ZINC FINGER PROTEIN"/>
    <property type="match status" value="1"/>
</dbReference>
<comment type="caution">
    <text evidence="4">The sequence shown here is derived from an EMBL/GenBank/DDBJ whole genome shotgun (WGS) entry which is preliminary data.</text>
</comment>
<name>A0ABQ7W1P4_SOLTU</name>
<dbReference type="PANTHER" id="PTHR11697:SF230">
    <property type="entry name" value="ZINC FINGER, MYM DOMAIN CONTAINING 1"/>
    <property type="match status" value="1"/>
</dbReference>